<dbReference type="SUPFAM" id="SSF49854">
    <property type="entry name" value="Spermadhesin, CUB domain"/>
    <property type="match status" value="1"/>
</dbReference>
<feature type="domain" description="CUB" evidence="3">
    <location>
        <begin position="113"/>
        <end position="238"/>
    </location>
</feature>
<evidence type="ECO:0000256" key="2">
    <source>
        <dbReference type="PROSITE-ProRule" id="PRU00059"/>
    </source>
</evidence>
<dbReference type="InterPro" id="IPR000859">
    <property type="entry name" value="CUB_dom"/>
</dbReference>
<protein>
    <recommendedName>
        <fullName evidence="3">CUB domain-containing protein</fullName>
    </recommendedName>
</protein>
<dbReference type="AlphaFoldDB" id="A0A9P0DSW9"/>
<dbReference type="OrthoDB" id="2105077at2759"/>
<accession>A0A9P0DSW9</accession>
<keyword evidence="5" id="KW-1185">Reference proteome</keyword>
<evidence type="ECO:0000256" key="1">
    <source>
        <dbReference type="ARBA" id="ARBA00023157"/>
    </source>
</evidence>
<keyword evidence="1 2" id="KW-1015">Disulfide bond</keyword>
<dbReference type="Proteomes" id="UP001153737">
    <property type="component" value="Chromosome 8"/>
</dbReference>
<dbReference type="PANTHER" id="PTHR33236:SF6">
    <property type="entry name" value="CUB DOMAIN-CONTAINING PROTEIN"/>
    <property type="match status" value="1"/>
</dbReference>
<feature type="disulfide bond" evidence="2">
    <location>
        <begin position="172"/>
        <end position="189"/>
    </location>
</feature>
<comment type="caution">
    <text evidence="2">Lacks conserved residue(s) required for the propagation of feature annotation.</text>
</comment>
<evidence type="ECO:0000313" key="5">
    <source>
        <dbReference type="Proteomes" id="UP001153737"/>
    </source>
</evidence>
<dbReference type="EMBL" id="OU896714">
    <property type="protein sequence ID" value="CAH1179258.1"/>
    <property type="molecule type" value="Genomic_DNA"/>
</dbReference>
<proteinExistence type="predicted"/>
<reference evidence="4" key="1">
    <citation type="submission" date="2022-01" db="EMBL/GenBank/DDBJ databases">
        <authorList>
            <person name="King R."/>
        </authorList>
    </citation>
    <scope>NUCLEOTIDE SEQUENCE</scope>
</reference>
<evidence type="ECO:0000259" key="3">
    <source>
        <dbReference type="PROSITE" id="PS01180"/>
    </source>
</evidence>
<reference evidence="4" key="2">
    <citation type="submission" date="2022-10" db="EMBL/GenBank/DDBJ databases">
        <authorList>
            <consortium name="ENA_rothamsted_submissions"/>
            <consortium name="culmorum"/>
            <person name="King R."/>
        </authorList>
    </citation>
    <scope>NUCLEOTIDE SEQUENCE</scope>
</reference>
<dbReference type="Pfam" id="PF26080">
    <property type="entry name" value="CUB_animal"/>
    <property type="match status" value="1"/>
</dbReference>
<name>A0A9P0DSW9_PHACE</name>
<dbReference type="Gene3D" id="2.60.120.290">
    <property type="entry name" value="Spermadhesin, CUB domain"/>
    <property type="match status" value="1"/>
</dbReference>
<dbReference type="InterPro" id="IPR058698">
    <property type="entry name" value="CUB_metazoa"/>
</dbReference>
<dbReference type="InterPro" id="IPR035914">
    <property type="entry name" value="Sperma_CUB_dom_sf"/>
</dbReference>
<organism evidence="4 5">
    <name type="scientific">Phaedon cochleariae</name>
    <name type="common">Mustard beetle</name>
    <dbReference type="NCBI Taxonomy" id="80249"/>
    <lineage>
        <taxon>Eukaryota</taxon>
        <taxon>Metazoa</taxon>
        <taxon>Ecdysozoa</taxon>
        <taxon>Arthropoda</taxon>
        <taxon>Hexapoda</taxon>
        <taxon>Insecta</taxon>
        <taxon>Pterygota</taxon>
        <taxon>Neoptera</taxon>
        <taxon>Endopterygota</taxon>
        <taxon>Coleoptera</taxon>
        <taxon>Polyphaga</taxon>
        <taxon>Cucujiformia</taxon>
        <taxon>Chrysomeloidea</taxon>
        <taxon>Chrysomelidae</taxon>
        <taxon>Chrysomelinae</taxon>
        <taxon>Chrysomelini</taxon>
        <taxon>Phaedon</taxon>
    </lineage>
</organism>
<sequence>MYYYEFYVLLTVAVIKFAQSEIMENLPRHSRVARQRDFWFGNGNRRVDHFSDRASRFLSLFTFVQFDGQDCQAADGTYGTCLSTTADCARRGGAIAGPCAGGYGTCCIFLVSCSRTIRENGTYFVNNGYPNQYDGSGSCQVTLTKSSSDVCQFRLNFEMFTIMGPESENHICNSDQFLVSGGIPVPVICGDSTGNHMNNRTQSFTLSGNSNNRVPAMVGSTGNSNFCQADFLVVPMASNVGRAATGPSATVDRICGGILAADVTLQPTTVRSTAKPFHLYFHTDGVEAPNDIDNKGFCLNYIQQPCASALT</sequence>
<dbReference type="PANTHER" id="PTHR33236">
    <property type="entry name" value="INTRAFLAGELLAR TRANSPORT PROTEIN 122 FAMILY PROTEIN-RELATED"/>
    <property type="match status" value="1"/>
</dbReference>
<dbReference type="PROSITE" id="PS01180">
    <property type="entry name" value="CUB"/>
    <property type="match status" value="1"/>
</dbReference>
<evidence type="ECO:0000313" key="4">
    <source>
        <dbReference type="EMBL" id="CAH1179258.1"/>
    </source>
</evidence>
<gene>
    <name evidence="4" type="ORF">PHAECO_LOCUS11532</name>
</gene>